<dbReference type="STRING" id="448385.sce0739"/>
<dbReference type="eggNOG" id="COG0730">
    <property type="taxonomic scope" value="Bacteria"/>
</dbReference>
<comment type="subcellular location">
    <subcellularLocation>
        <location evidence="5">Cell membrane</location>
        <topology evidence="5">Multi-pass membrane protein</topology>
    </subcellularLocation>
    <subcellularLocation>
        <location evidence="1">Membrane</location>
        <topology evidence="1">Multi-pass membrane protein</topology>
    </subcellularLocation>
</comment>
<dbReference type="AlphaFoldDB" id="A9ENS9"/>
<feature type="transmembrane region" description="Helical" evidence="5">
    <location>
        <begin position="75"/>
        <end position="92"/>
    </location>
</feature>
<keyword evidence="3 5" id="KW-1133">Transmembrane helix</keyword>
<keyword evidence="2 5" id="KW-0812">Transmembrane</keyword>
<feature type="transmembrane region" description="Helical" evidence="5">
    <location>
        <begin position="104"/>
        <end position="122"/>
    </location>
</feature>
<dbReference type="PANTHER" id="PTHR43701">
    <property type="entry name" value="MEMBRANE TRANSPORTER PROTEIN MJ0441-RELATED"/>
    <property type="match status" value="1"/>
</dbReference>
<keyword evidence="5" id="KW-1003">Cell membrane</keyword>
<dbReference type="PANTHER" id="PTHR43701:SF2">
    <property type="entry name" value="MEMBRANE TRANSPORTER PROTEIN YJNA-RELATED"/>
    <property type="match status" value="1"/>
</dbReference>
<feature type="transmembrane region" description="Helical" evidence="5">
    <location>
        <begin position="178"/>
        <end position="198"/>
    </location>
</feature>
<proteinExistence type="inferred from homology"/>
<dbReference type="GO" id="GO:0005886">
    <property type="term" value="C:plasma membrane"/>
    <property type="evidence" value="ECO:0007669"/>
    <property type="project" value="UniProtKB-SubCell"/>
</dbReference>
<evidence type="ECO:0000313" key="6">
    <source>
        <dbReference type="EMBL" id="CAN90896.1"/>
    </source>
</evidence>
<feature type="transmembrane region" description="Helical" evidence="5">
    <location>
        <begin position="12"/>
        <end position="38"/>
    </location>
</feature>
<dbReference type="InterPro" id="IPR051598">
    <property type="entry name" value="TSUP/Inactive_protease-like"/>
</dbReference>
<evidence type="ECO:0000313" key="7">
    <source>
        <dbReference type="Proteomes" id="UP000002139"/>
    </source>
</evidence>
<dbReference type="HOGENOM" id="CLU_045498_5_0_7"/>
<evidence type="ECO:0000256" key="4">
    <source>
        <dbReference type="ARBA" id="ARBA00023136"/>
    </source>
</evidence>
<gene>
    <name evidence="6" type="ordered locus">sce0739</name>
</gene>
<reference evidence="6 7" key="1">
    <citation type="journal article" date="2007" name="Nat. Biotechnol.">
        <title>Complete genome sequence of the myxobacterium Sorangium cellulosum.</title>
        <authorList>
            <person name="Schneiker S."/>
            <person name="Perlova O."/>
            <person name="Kaiser O."/>
            <person name="Gerth K."/>
            <person name="Alici A."/>
            <person name="Altmeyer M.O."/>
            <person name="Bartels D."/>
            <person name="Bekel T."/>
            <person name="Beyer S."/>
            <person name="Bode E."/>
            <person name="Bode H.B."/>
            <person name="Bolten C.J."/>
            <person name="Choudhuri J.V."/>
            <person name="Doss S."/>
            <person name="Elnakady Y.A."/>
            <person name="Frank B."/>
            <person name="Gaigalat L."/>
            <person name="Goesmann A."/>
            <person name="Groeger C."/>
            <person name="Gross F."/>
            <person name="Jelsbak L."/>
            <person name="Jelsbak L."/>
            <person name="Kalinowski J."/>
            <person name="Kegler C."/>
            <person name="Knauber T."/>
            <person name="Konietzny S."/>
            <person name="Kopp M."/>
            <person name="Krause L."/>
            <person name="Krug D."/>
            <person name="Linke B."/>
            <person name="Mahmud T."/>
            <person name="Martinez-Arias R."/>
            <person name="McHardy A.C."/>
            <person name="Merai M."/>
            <person name="Meyer F."/>
            <person name="Mormann S."/>
            <person name="Munoz-Dorado J."/>
            <person name="Perez J."/>
            <person name="Pradella S."/>
            <person name="Rachid S."/>
            <person name="Raddatz G."/>
            <person name="Rosenau F."/>
            <person name="Rueckert C."/>
            <person name="Sasse F."/>
            <person name="Scharfe M."/>
            <person name="Schuster S.C."/>
            <person name="Suen G."/>
            <person name="Treuner-Lange A."/>
            <person name="Velicer G.J."/>
            <person name="Vorholter F.-J."/>
            <person name="Weissman K.J."/>
            <person name="Welch R.D."/>
            <person name="Wenzel S.C."/>
            <person name="Whitworth D.E."/>
            <person name="Wilhelm S."/>
            <person name="Wittmann C."/>
            <person name="Bloecker H."/>
            <person name="Puehler A."/>
            <person name="Mueller R."/>
        </authorList>
    </citation>
    <scope>NUCLEOTIDE SEQUENCE [LARGE SCALE GENOMIC DNA]</scope>
    <source>
        <strain evidence="7">So ce56</strain>
    </source>
</reference>
<organism evidence="6 7">
    <name type="scientific">Sorangium cellulosum (strain So ce56)</name>
    <name type="common">Polyangium cellulosum (strain So ce56)</name>
    <dbReference type="NCBI Taxonomy" id="448385"/>
    <lineage>
        <taxon>Bacteria</taxon>
        <taxon>Pseudomonadati</taxon>
        <taxon>Myxococcota</taxon>
        <taxon>Polyangia</taxon>
        <taxon>Polyangiales</taxon>
        <taxon>Polyangiaceae</taxon>
        <taxon>Sorangium</taxon>
    </lineage>
</organism>
<feature type="transmembrane region" description="Helical" evidence="5">
    <location>
        <begin position="142"/>
        <end position="171"/>
    </location>
</feature>
<sequence length="296" mass="30574">MARRSGMTMYLIAALGLIIGIVSAILGAGPSILTVLLLTSVAGLELHRAVATSLVAVMLMSLVAVVPYAMENAVVWRYAFTFGLASITGAYLSGHIAGVIPEHILRVIFFMATVVASVAMLWDRPPPPLDQGRKRSSWRPMAVLAAGGILVGCLTGLVGLGGGFAIVPLLVMFTGTPVHAAIGTSILVIAMNTMAGLAGHLPHPPVDWPLAASLSITECAGSLAGARLARHISAAVRRWAFAGLMLAVSAVTLGQAMHGYHPSHVMNGRGRGCANRRHVPNPTAADCAPLGHVGAP</sequence>
<dbReference type="EMBL" id="AM746676">
    <property type="protein sequence ID" value="CAN90896.1"/>
    <property type="molecule type" value="Genomic_DNA"/>
</dbReference>
<evidence type="ECO:0000256" key="1">
    <source>
        <dbReference type="ARBA" id="ARBA00004141"/>
    </source>
</evidence>
<keyword evidence="7" id="KW-1185">Reference proteome</keyword>
<feature type="transmembrane region" description="Helical" evidence="5">
    <location>
        <begin position="50"/>
        <end position="69"/>
    </location>
</feature>
<evidence type="ECO:0000256" key="3">
    <source>
        <dbReference type="ARBA" id="ARBA00022989"/>
    </source>
</evidence>
<name>A9ENS9_SORC5</name>
<evidence type="ECO:0000256" key="2">
    <source>
        <dbReference type="ARBA" id="ARBA00022692"/>
    </source>
</evidence>
<dbReference type="KEGG" id="scl:sce0739"/>
<dbReference type="Proteomes" id="UP000002139">
    <property type="component" value="Chromosome"/>
</dbReference>
<dbReference type="InterPro" id="IPR002781">
    <property type="entry name" value="TM_pro_TauE-like"/>
</dbReference>
<feature type="transmembrane region" description="Helical" evidence="5">
    <location>
        <begin position="241"/>
        <end position="260"/>
    </location>
</feature>
<evidence type="ECO:0000256" key="5">
    <source>
        <dbReference type="RuleBase" id="RU363041"/>
    </source>
</evidence>
<keyword evidence="4 5" id="KW-0472">Membrane</keyword>
<comment type="similarity">
    <text evidence="5">Belongs to the 4-toluene sulfonate uptake permease (TSUP) (TC 2.A.102) family.</text>
</comment>
<protein>
    <recommendedName>
        <fullName evidence="5">Probable membrane transporter protein</fullName>
    </recommendedName>
</protein>
<dbReference type="Pfam" id="PF01925">
    <property type="entry name" value="TauE"/>
    <property type="match status" value="1"/>
</dbReference>
<accession>A9ENS9</accession>